<name>A0A8H3ETI7_9LECA</name>
<dbReference type="EMBL" id="CAJPDT010000010">
    <property type="protein sequence ID" value="CAF9912364.1"/>
    <property type="molecule type" value="Genomic_DNA"/>
</dbReference>
<evidence type="ECO:0000256" key="2">
    <source>
        <dbReference type="ARBA" id="ARBA00022884"/>
    </source>
</evidence>
<dbReference type="CDD" id="cd01728">
    <property type="entry name" value="LSm1"/>
    <property type="match status" value="1"/>
</dbReference>
<dbReference type="Proteomes" id="UP000664534">
    <property type="component" value="Unassembled WGS sequence"/>
</dbReference>
<proteinExistence type="inferred from homology"/>
<protein>
    <recommendedName>
        <fullName evidence="4">U6 snRNA-associated Sm-like protein LSm1</fullName>
    </recommendedName>
</protein>
<keyword evidence="2 4" id="KW-0694">RNA-binding</keyword>
<comment type="subcellular location">
    <subcellularLocation>
        <location evidence="4">Cytoplasm</location>
    </subcellularLocation>
    <subcellularLocation>
        <location evidence="4">Cytoplasm</location>
        <location evidence="4">P-body</location>
    </subcellularLocation>
</comment>
<dbReference type="AlphaFoldDB" id="A0A8H3ETI7"/>
<keyword evidence="4" id="KW-0507">mRNA processing</keyword>
<dbReference type="Pfam" id="PF01423">
    <property type="entry name" value="LSM"/>
    <property type="match status" value="1"/>
</dbReference>
<dbReference type="PANTHER" id="PTHR15588">
    <property type="entry name" value="LSM1"/>
    <property type="match status" value="1"/>
</dbReference>
<dbReference type="Gene3D" id="2.30.30.100">
    <property type="match status" value="1"/>
</dbReference>
<dbReference type="InterPro" id="IPR044642">
    <property type="entry name" value="PTHR15588"/>
</dbReference>
<dbReference type="GO" id="GO:0003729">
    <property type="term" value="F:mRNA binding"/>
    <property type="evidence" value="ECO:0007669"/>
    <property type="project" value="TreeGrafter"/>
</dbReference>
<keyword evidence="1 4" id="KW-0963">Cytoplasm</keyword>
<dbReference type="PANTHER" id="PTHR15588:SF8">
    <property type="entry name" value="U6 SNRNA-ASSOCIATED SM-LIKE PROTEIN LSM1"/>
    <property type="match status" value="1"/>
</dbReference>
<dbReference type="SUPFAM" id="SSF50182">
    <property type="entry name" value="Sm-like ribonucleoproteins"/>
    <property type="match status" value="1"/>
</dbReference>
<accession>A0A8H3ETI7</accession>
<evidence type="ECO:0000259" key="5">
    <source>
        <dbReference type="SMART" id="SM00651"/>
    </source>
</evidence>
<sequence length="225" mass="26035">MWLRRQEDLRNSHRRQALYRLAGVVEADVADVYHRRSASRSDRQICVTDQGGCRSKSTEKLVLVLRDGRKLIGVLRSWDQFANLVLQDTIERIFVQEVYADVVRGIFLVRGENVLLLGEIDLDKDDYIPEPYRKVSPEEVHALNVKEKNEKKQTDKWGDLVLAALSTGKTRTFTWMRCAHKAEADASKAGKDVDEEVVQMQNIVKCFSRQRMMDRELAIQYHCVL</sequence>
<gene>
    <name evidence="4 6" type="primary">LSM1</name>
    <name evidence="6" type="ORF">IMSHALPRED_000296</name>
</gene>
<dbReference type="GO" id="GO:0000932">
    <property type="term" value="C:P-body"/>
    <property type="evidence" value="ECO:0007669"/>
    <property type="project" value="UniProtKB-SubCell"/>
</dbReference>
<keyword evidence="3 4" id="KW-0687">Ribonucleoprotein</keyword>
<comment type="caution">
    <text evidence="6">The sequence shown here is derived from an EMBL/GenBank/DDBJ whole genome shotgun (WGS) entry which is preliminary data.</text>
</comment>
<comment type="subunit">
    <text evidence="4">Component of the heptameric LSM1-LSM7 complex that forms a seven-membered ring structure with a donut shape.</text>
</comment>
<evidence type="ECO:0000256" key="3">
    <source>
        <dbReference type="ARBA" id="ARBA00023274"/>
    </source>
</evidence>
<dbReference type="GO" id="GO:0006397">
    <property type="term" value="P:mRNA processing"/>
    <property type="evidence" value="ECO:0007669"/>
    <property type="project" value="UniProtKB-UniRule"/>
</dbReference>
<keyword evidence="7" id="KW-1185">Reference proteome</keyword>
<reference evidence="6" key="1">
    <citation type="submission" date="2021-03" db="EMBL/GenBank/DDBJ databases">
        <authorList>
            <person name="Tagirdzhanova G."/>
        </authorList>
    </citation>
    <scope>NUCLEOTIDE SEQUENCE</scope>
</reference>
<feature type="domain" description="Sm" evidence="5">
    <location>
        <begin position="48"/>
        <end position="119"/>
    </location>
</feature>
<dbReference type="GO" id="GO:1990904">
    <property type="term" value="C:ribonucleoprotein complex"/>
    <property type="evidence" value="ECO:0007669"/>
    <property type="project" value="UniProtKB-KW"/>
</dbReference>
<dbReference type="InterPro" id="IPR010920">
    <property type="entry name" value="LSM_dom_sf"/>
</dbReference>
<evidence type="ECO:0000256" key="1">
    <source>
        <dbReference type="ARBA" id="ARBA00022490"/>
    </source>
</evidence>
<evidence type="ECO:0000313" key="6">
    <source>
        <dbReference type="EMBL" id="CAF9912364.1"/>
    </source>
</evidence>
<organism evidence="6 7">
    <name type="scientific">Imshaugia aleurites</name>
    <dbReference type="NCBI Taxonomy" id="172621"/>
    <lineage>
        <taxon>Eukaryota</taxon>
        <taxon>Fungi</taxon>
        <taxon>Dikarya</taxon>
        <taxon>Ascomycota</taxon>
        <taxon>Pezizomycotina</taxon>
        <taxon>Lecanoromycetes</taxon>
        <taxon>OSLEUM clade</taxon>
        <taxon>Lecanoromycetidae</taxon>
        <taxon>Lecanorales</taxon>
        <taxon>Lecanorineae</taxon>
        <taxon>Parmeliaceae</taxon>
        <taxon>Imshaugia</taxon>
    </lineage>
</organism>
<comment type="similarity">
    <text evidence="4">Belongs to the snRNP Sm proteins family.</text>
</comment>
<dbReference type="InterPro" id="IPR034104">
    <property type="entry name" value="Lsm1"/>
</dbReference>
<comment type="function">
    <text evidence="4">Component of the cytoplasmic LSM1-LSM7 complex which is involved in mRNA degradation.</text>
</comment>
<dbReference type="InterPro" id="IPR001163">
    <property type="entry name" value="Sm_dom_euk/arc"/>
</dbReference>
<dbReference type="GO" id="GO:0000290">
    <property type="term" value="P:deadenylation-dependent decapping of nuclear-transcribed mRNA"/>
    <property type="evidence" value="ECO:0007669"/>
    <property type="project" value="TreeGrafter"/>
</dbReference>
<dbReference type="OrthoDB" id="10263346at2759"/>
<dbReference type="SMART" id="SM00651">
    <property type="entry name" value="Sm"/>
    <property type="match status" value="1"/>
</dbReference>
<evidence type="ECO:0000313" key="7">
    <source>
        <dbReference type="Proteomes" id="UP000664534"/>
    </source>
</evidence>
<evidence type="ECO:0000256" key="4">
    <source>
        <dbReference type="RuleBase" id="RU365047"/>
    </source>
</evidence>
<dbReference type="GO" id="GO:1990726">
    <property type="term" value="C:Lsm1-7-Pat1 complex"/>
    <property type="evidence" value="ECO:0007669"/>
    <property type="project" value="TreeGrafter"/>
</dbReference>